<keyword evidence="2" id="KW-0378">Hydrolase</keyword>
<dbReference type="EMBL" id="FOFS01000004">
    <property type="protein sequence ID" value="SEQ17125.1"/>
    <property type="molecule type" value="Genomic_DNA"/>
</dbReference>
<organism evidence="2 3">
    <name type="scientific">Solimonas aquatica</name>
    <dbReference type="NCBI Taxonomy" id="489703"/>
    <lineage>
        <taxon>Bacteria</taxon>
        <taxon>Pseudomonadati</taxon>
        <taxon>Pseudomonadota</taxon>
        <taxon>Gammaproteobacteria</taxon>
        <taxon>Nevskiales</taxon>
        <taxon>Nevskiaceae</taxon>
        <taxon>Solimonas</taxon>
    </lineage>
</organism>
<dbReference type="CDD" id="cd01125">
    <property type="entry name" value="RepA_RSF1010_like"/>
    <property type="match status" value="1"/>
</dbReference>
<dbReference type="GO" id="GO:0004386">
    <property type="term" value="F:helicase activity"/>
    <property type="evidence" value="ECO:0007669"/>
    <property type="project" value="UniProtKB-KW"/>
</dbReference>
<protein>
    <submittedName>
        <fullName evidence="2">Plasmid and phage replicative helicase</fullName>
    </submittedName>
</protein>
<feature type="region of interest" description="Disordered" evidence="1">
    <location>
        <begin position="280"/>
        <end position="321"/>
    </location>
</feature>
<keyword evidence="3" id="KW-1185">Reference proteome</keyword>
<gene>
    <name evidence="2" type="ORF">SAMN04488038_104172</name>
</gene>
<accession>A0A1H9DUK0</accession>
<dbReference type="STRING" id="489703.SAMN04488038_104172"/>
<keyword evidence="2" id="KW-0067">ATP-binding</keyword>
<proteinExistence type="predicted"/>
<dbReference type="Proteomes" id="UP000199233">
    <property type="component" value="Unassembled WGS sequence"/>
</dbReference>
<feature type="compositionally biased region" description="Basic residues" evidence="1">
    <location>
        <begin position="289"/>
        <end position="298"/>
    </location>
</feature>
<dbReference type="Pfam" id="PF13481">
    <property type="entry name" value="AAA_25"/>
    <property type="match status" value="1"/>
</dbReference>
<reference evidence="2 3" key="1">
    <citation type="submission" date="2016-10" db="EMBL/GenBank/DDBJ databases">
        <authorList>
            <person name="de Groot N.N."/>
        </authorList>
    </citation>
    <scope>NUCLEOTIDE SEQUENCE [LARGE SCALE GENOMIC DNA]</scope>
    <source>
        <strain evidence="2 3">DSM 25927</strain>
    </source>
</reference>
<dbReference type="Gene3D" id="3.40.50.300">
    <property type="entry name" value="P-loop containing nucleotide triphosphate hydrolases"/>
    <property type="match status" value="1"/>
</dbReference>
<dbReference type="InterPro" id="IPR027417">
    <property type="entry name" value="P-loop_NTPase"/>
</dbReference>
<evidence type="ECO:0000313" key="3">
    <source>
        <dbReference type="Proteomes" id="UP000199233"/>
    </source>
</evidence>
<dbReference type="InterPro" id="IPR038724">
    <property type="entry name" value="RepA"/>
</dbReference>
<name>A0A1H9DUK0_9GAMM</name>
<keyword evidence="2" id="KW-0547">Nucleotide-binding</keyword>
<dbReference type="AlphaFoldDB" id="A0A1H9DUK0"/>
<evidence type="ECO:0000313" key="2">
    <source>
        <dbReference type="EMBL" id="SEQ17125.1"/>
    </source>
</evidence>
<evidence type="ECO:0000256" key="1">
    <source>
        <dbReference type="SAM" id="MobiDB-lite"/>
    </source>
</evidence>
<sequence>MLSPKGEKLWPSKQIGHAMTLRSLQWPDWDESPPPLDYVLPGLLAGTVGALVSPGGMGKSMLILQLLLLVASANDLIGLGGEWGTGPVTYMPAEDPDIAIQHRLHALKSHLTAEQYEMARERISIHPLVGTMPDLNDDHWRSEIRKVADGRRLLVIDTLRRFHRADENHSGEMAEVVARLEAIAAESGCTIIFLHHAAKAAALNGHGDQQQASRGASVLTDNIRWQAYLIGMTAETAKELDVDPEQRGHFVKFGLSKVNYGAPTAEKWLRRHPGGVLLPDPNLQLKASSGKRRVKHHSGREPSALDIAMRSEKYRTASRGT</sequence>
<keyword evidence="2" id="KW-0347">Helicase</keyword>
<dbReference type="SUPFAM" id="SSF52540">
    <property type="entry name" value="P-loop containing nucleoside triphosphate hydrolases"/>
    <property type="match status" value="1"/>
</dbReference>